<dbReference type="Pfam" id="PF13339">
    <property type="entry name" value="AATF-Che1"/>
    <property type="match status" value="1"/>
</dbReference>
<evidence type="ECO:0000259" key="2">
    <source>
        <dbReference type="Pfam" id="PF13339"/>
    </source>
</evidence>
<dbReference type="GO" id="GO:0005730">
    <property type="term" value="C:nucleolus"/>
    <property type="evidence" value="ECO:0007669"/>
    <property type="project" value="TreeGrafter"/>
</dbReference>
<dbReference type="EMBL" id="KN716151">
    <property type="protein sequence ID" value="KJH53477.1"/>
    <property type="molecule type" value="Genomic_DNA"/>
</dbReference>
<name>A0A0D8YB94_DICVI</name>
<evidence type="ECO:0000256" key="1">
    <source>
        <dbReference type="SAM" id="MobiDB-lite"/>
    </source>
</evidence>
<sequence length="438" mass="49938">MSLLKDIEKLMKPVCDLPDLEDDDVDGTASSSILRYKNDANDCTLKPRKKVIDLSVDNTSKYGGVKISRNDIFDHCDVLGFADNFIRRKARNCETNVANDGNDSHDIVSNESLSRNSNDKTEADDEASEKEEDRQDCIDGEVQSFDSQDDSDSSVDKAIGDFNGSENEDNDQGLHHPTTENSAFTNVFVNNVDQDKQQKKAKAVHEQIRIWEQLLYVMIKVHAGLRAFNQLPRGQHAKDLLKNADRRTANNLAQAYRNSNKLASMLLEAEQFLLRLSSHTKSIVGATSTRDTDDEEIESSDDEGEGSYDALNDENSDVEEKEERVGTKTKPSYIRPKSLCRYSEKAEQQFMKFRESTLMKWDERTSFITSRGIRRANSDFSAFEKNNVVAQIEQICANKDWLLKRSRTKKSDIERIGGYRRLRKTRKFTMMTTSMKLF</sequence>
<organism evidence="3 4">
    <name type="scientific">Dictyocaulus viviparus</name>
    <name type="common">Bovine lungworm</name>
    <dbReference type="NCBI Taxonomy" id="29172"/>
    <lineage>
        <taxon>Eukaryota</taxon>
        <taxon>Metazoa</taxon>
        <taxon>Ecdysozoa</taxon>
        <taxon>Nematoda</taxon>
        <taxon>Chromadorea</taxon>
        <taxon>Rhabditida</taxon>
        <taxon>Rhabditina</taxon>
        <taxon>Rhabditomorpha</taxon>
        <taxon>Strongyloidea</taxon>
        <taxon>Metastrongylidae</taxon>
        <taxon>Dictyocaulus</taxon>
    </lineage>
</organism>
<dbReference type="OrthoDB" id="5783963at2759"/>
<feature type="region of interest" description="Disordered" evidence="1">
    <location>
        <begin position="96"/>
        <end position="179"/>
    </location>
</feature>
<accession>A0A0D8YB94</accession>
<dbReference type="PANTHER" id="PTHR15565:SF0">
    <property type="entry name" value="PROTEIN AATF"/>
    <property type="match status" value="1"/>
</dbReference>
<gene>
    <name evidence="3" type="ORF">DICVIV_00218</name>
</gene>
<feature type="domain" description="AATF leucine zipper-containing" evidence="2">
    <location>
        <begin position="199"/>
        <end position="364"/>
    </location>
</feature>
<reference evidence="4" key="2">
    <citation type="journal article" date="2016" name="Sci. Rep.">
        <title>Dictyocaulus viviparus genome, variome and transcriptome elucidate lungworm biology and support future intervention.</title>
        <authorList>
            <person name="McNulty S.N."/>
            <person name="Strube C."/>
            <person name="Rosa B.A."/>
            <person name="Martin J.C."/>
            <person name="Tyagi R."/>
            <person name="Choi Y.J."/>
            <person name="Wang Q."/>
            <person name="Hallsworth Pepin K."/>
            <person name="Zhang X."/>
            <person name="Ozersky P."/>
            <person name="Wilson R.K."/>
            <person name="Sternberg P.W."/>
            <person name="Gasser R.B."/>
            <person name="Mitreva M."/>
        </authorList>
    </citation>
    <scope>NUCLEOTIDE SEQUENCE [LARGE SCALE GENOMIC DNA]</scope>
    <source>
        <strain evidence="4">HannoverDv2000</strain>
    </source>
</reference>
<dbReference type="InterPro" id="IPR025160">
    <property type="entry name" value="AATF"/>
</dbReference>
<protein>
    <recommendedName>
        <fullName evidence="2">AATF leucine zipper-containing domain-containing protein</fullName>
    </recommendedName>
</protein>
<evidence type="ECO:0000313" key="4">
    <source>
        <dbReference type="Proteomes" id="UP000053766"/>
    </source>
</evidence>
<reference evidence="3 4" key="1">
    <citation type="submission" date="2013-11" db="EMBL/GenBank/DDBJ databases">
        <title>Draft genome of the bovine lungworm Dictyocaulus viviparus.</title>
        <authorList>
            <person name="Mitreva M."/>
        </authorList>
    </citation>
    <scope>NUCLEOTIDE SEQUENCE [LARGE SCALE GENOMIC DNA]</scope>
    <source>
        <strain evidence="3 4">HannoverDv2000</strain>
    </source>
</reference>
<keyword evidence="4" id="KW-1185">Reference proteome</keyword>
<evidence type="ECO:0000313" key="3">
    <source>
        <dbReference type="EMBL" id="KJH53477.1"/>
    </source>
</evidence>
<feature type="compositionally biased region" description="Acidic residues" evidence="1">
    <location>
        <begin position="292"/>
        <end position="320"/>
    </location>
</feature>
<dbReference type="AlphaFoldDB" id="A0A0D8YB94"/>
<dbReference type="STRING" id="29172.A0A0D8YB94"/>
<dbReference type="Proteomes" id="UP000053766">
    <property type="component" value="Unassembled WGS sequence"/>
</dbReference>
<feature type="region of interest" description="Disordered" evidence="1">
    <location>
        <begin position="284"/>
        <end position="330"/>
    </location>
</feature>
<dbReference type="GO" id="GO:0006357">
    <property type="term" value="P:regulation of transcription by RNA polymerase II"/>
    <property type="evidence" value="ECO:0007669"/>
    <property type="project" value="TreeGrafter"/>
</dbReference>
<dbReference type="InterPro" id="IPR039223">
    <property type="entry name" value="AATF/Bfr2"/>
</dbReference>
<proteinExistence type="predicted"/>
<dbReference type="PANTHER" id="PTHR15565">
    <property type="entry name" value="AATF PROTEIN APOPTOSIS ANTAGONIZING TRANSCRIPTION FACTOR"/>
    <property type="match status" value="1"/>
</dbReference>